<name>A0A8X6RLT6_TRICX</name>
<dbReference type="EMBL" id="BMAU01021192">
    <property type="protein sequence ID" value="GFX96565.1"/>
    <property type="molecule type" value="Genomic_DNA"/>
</dbReference>
<evidence type="ECO:0000313" key="3">
    <source>
        <dbReference type="Proteomes" id="UP000887159"/>
    </source>
</evidence>
<protein>
    <submittedName>
        <fullName evidence="2">Uncharacterized protein</fullName>
    </submittedName>
</protein>
<feature type="compositionally biased region" description="Basic and acidic residues" evidence="1">
    <location>
        <begin position="1"/>
        <end position="11"/>
    </location>
</feature>
<evidence type="ECO:0000256" key="1">
    <source>
        <dbReference type="SAM" id="MobiDB-lite"/>
    </source>
</evidence>
<accession>A0A8X6RLT6</accession>
<organism evidence="2 3">
    <name type="scientific">Trichonephila clavipes</name>
    <name type="common">Golden silk orbweaver</name>
    <name type="synonym">Nephila clavipes</name>
    <dbReference type="NCBI Taxonomy" id="2585209"/>
    <lineage>
        <taxon>Eukaryota</taxon>
        <taxon>Metazoa</taxon>
        <taxon>Ecdysozoa</taxon>
        <taxon>Arthropoda</taxon>
        <taxon>Chelicerata</taxon>
        <taxon>Arachnida</taxon>
        <taxon>Araneae</taxon>
        <taxon>Araneomorphae</taxon>
        <taxon>Entelegynae</taxon>
        <taxon>Araneoidea</taxon>
        <taxon>Nephilidae</taxon>
        <taxon>Trichonephila</taxon>
    </lineage>
</organism>
<feature type="region of interest" description="Disordered" evidence="1">
    <location>
        <begin position="1"/>
        <end position="20"/>
    </location>
</feature>
<comment type="caution">
    <text evidence="2">The sequence shown here is derived from an EMBL/GenBank/DDBJ whole genome shotgun (WGS) entry which is preliminary data.</text>
</comment>
<proteinExistence type="predicted"/>
<dbReference type="Proteomes" id="UP000887159">
    <property type="component" value="Unassembled WGS sequence"/>
</dbReference>
<reference evidence="2" key="1">
    <citation type="submission" date="2020-08" db="EMBL/GenBank/DDBJ databases">
        <title>Multicomponent nature underlies the extraordinary mechanical properties of spider dragline silk.</title>
        <authorList>
            <person name="Kono N."/>
            <person name="Nakamura H."/>
            <person name="Mori M."/>
            <person name="Yoshida Y."/>
            <person name="Ohtoshi R."/>
            <person name="Malay A.D."/>
            <person name="Moran D.A.P."/>
            <person name="Tomita M."/>
            <person name="Numata K."/>
            <person name="Arakawa K."/>
        </authorList>
    </citation>
    <scope>NUCLEOTIDE SEQUENCE</scope>
</reference>
<gene>
    <name evidence="2" type="ORF">TNCV_1442391</name>
</gene>
<sequence>MNSWSTRHEFEPSAAEGSSCRDTCTLNLSGFKRPPIGWKTRRGGVPVQVKSSSFDHPSKRRGMFPIAHLPLNRATLIFIHSYHGKYCPVKFSTGNE</sequence>
<keyword evidence="3" id="KW-1185">Reference proteome</keyword>
<evidence type="ECO:0000313" key="2">
    <source>
        <dbReference type="EMBL" id="GFX96565.1"/>
    </source>
</evidence>
<dbReference type="AlphaFoldDB" id="A0A8X6RLT6"/>